<keyword evidence="6 16" id="KW-0328">Glycosyltransferase</keyword>
<comment type="pathway">
    <text evidence="1">Cell wall biogenesis; peptidoglycan biosynthesis.</text>
</comment>
<dbReference type="Pfam" id="PF00905">
    <property type="entry name" value="Transpeptidase"/>
    <property type="match status" value="1"/>
</dbReference>
<dbReference type="InterPro" id="IPR023346">
    <property type="entry name" value="Lysozyme-like_dom_sf"/>
</dbReference>
<evidence type="ECO:0000259" key="13">
    <source>
        <dbReference type="Pfam" id="PF00905"/>
    </source>
</evidence>
<keyword evidence="12" id="KW-0472">Membrane</keyword>
<evidence type="ECO:0000259" key="14">
    <source>
        <dbReference type="Pfam" id="PF00912"/>
    </source>
</evidence>
<comment type="similarity">
    <text evidence="3">In the N-terminal section; belongs to the glycosyltransferase 51 family.</text>
</comment>
<dbReference type="Gene3D" id="3.40.710.10">
    <property type="entry name" value="DD-peptidase/beta-lactamase superfamily"/>
    <property type="match status" value="1"/>
</dbReference>
<evidence type="ECO:0000256" key="12">
    <source>
        <dbReference type="SAM" id="Phobius"/>
    </source>
</evidence>
<evidence type="ECO:0000256" key="1">
    <source>
        <dbReference type="ARBA" id="ARBA00004752"/>
    </source>
</evidence>
<dbReference type="CAZy" id="GT51">
    <property type="family name" value="Glycosyltransferase Family 51"/>
</dbReference>
<evidence type="ECO:0000256" key="2">
    <source>
        <dbReference type="ARBA" id="ARBA00007090"/>
    </source>
</evidence>
<accession>E4TND6</accession>
<dbReference type="Pfam" id="PF06832">
    <property type="entry name" value="BiPBP_C"/>
    <property type="match status" value="1"/>
</dbReference>
<dbReference type="InterPro" id="IPR050396">
    <property type="entry name" value="Glycosyltr_51/Transpeptidase"/>
</dbReference>
<protein>
    <recommendedName>
        <fullName evidence="10">peptidoglycan glycosyltransferase</fullName>
        <ecNumber evidence="10">2.4.99.28</ecNumber>
    </recommendedName>
</protein>
<dbReference type="GO" id="GO:0009252">
    <property type="term" value="P:peptidoglycan biosynthetic process"/>
    <property type="evidence" value="ECO:0007669"/>
    <property type="project" value="InterPro"/>
</dbReference>
<dbReference type="InterPro" id="IPR036950">
    <property type="entry name" value="PBP_transglycosylase"/>
</dbReference>
<organism evidence="16 17">
    <name type="scientific">Marivirga tractuosa (strain ATCC 23168 / DSM 4126 / NBRC 15989 / NCIMB 1408 / VKM B-1430 / H-43)</name>
    <name type="common">Microscilla tractuosa</name>
    <name type="synonym">Flexibacter tractuosus</name>
    <dbReference type="NCBI Taxonomy" id="643867"/>
    <lineage>
        <taxon>Bacteria</taxon>
        <taxon>Pseudomonadati</taxon>
        <taxon>Bacteroidota</taxon>
        <taxon>Cytophagia</taxon>
        <taxon>Cytophagales</taxon>
        <taxon>Marivirgaceae</taxon>
        <taxon>Marivirga</taxon>
    </lineage>
</organism>
<dbReference type="PANTHER" id="PTHR32282">
    <property type="entry name" value="BINDING PROTEIN TRANSPEPTIDASE, PUTATIVE-RELATED"/>
    <property type="match status" value="1"/>
</dbReference>
<dbReference type="HOGENOM" id="CLU_006354_7_2_10"/>
<keyword evidence="9" id="KW-0511">Multifunctional enzyme</keyword>
<sequence length="779" mass="88189">MRNILTTISSHKIKFSFGILIIALLVFLSWPISTPVFDKSYSTVLFDKKDELLGVKLAEDEIWRFPVIDSIPRRFETALLTYEDAYFYQHPGINPVAIFKALVENIQQRKVVRGGSTLSMQLARMADGNQARTIPQKIKEIGMALRYEWHFSKEEILNLYVSHAPFGSNIEGLSAASWRYFGRESSELSWGEAATLAVLPNQPSMIYPGRNTQSLERKRNQLLAKLMQEGYFDSTTFRLAKSEKIPQGQYIFPKQTQHLLHELQTKNAGEIMKSTLDRHLQERIREMADAYSQNLKTNEIHNAAVLVMDWRTEEVVAYVGNVATGDDHQQDVDIIQARRSPGSLLKPFLYAHAVDKGVISPQQMLPDIPLFYEGFSPKNFDHNYYGAVKADQALARSLNIPFVTLLKDYGYEAFYHELKKMGFYSMNQTPLHYGLSMILGGADISLWEIASMYVKLARSINSHQKSKAEISLLKSDKSEIGKHPVSAGAAWLTLKAMKGLARPGEETGWEQFGSAQNIAWKTGTSFGFRDAWAVGINQQYTVAVWTGNADGEGRPGLIGVRTAAPLLFQILKLLNGGEEDFPMPVREMKTKDFCVETGYLAGEHCNSQSKYYVNMPPKMLEICPYHQQIFVTNSGEKRVNSNCYPVSKMKSENYLLLPPAQARYYKKYNADFKEAPEWLSACLQNRENPIEMVYPRHSTSILIPMELEGEIGSAIFEAAHQNSEATVFWYLDDQYLGKTKGTHQMEINSNREGKHKLYLADSEGEYLSFTFEVVANGAS</sequence>
<dbReference type="EC" id="2.4.99.28" evidence="10"/>
<feature type="domain" description="Glycosyl transferase family 51" evidence="14">
    <location>
        <begin position="68"/>
        <end position="226"/>
    </location>
</feature>
<evidence type="ECO:0000256" key="3">
    <source>
        <dbReference type="ARBA" id="ARBA00007739"/>
    </source>
</evidence>
<keyword evidence="4" id="KW-0121">Carboxypeptidase</keyword>
<evidence type="ECO:0000259" key="15">
    <source>
        <dbReference type="Pfam" id="PF06832"/>
    </source>
</evidence>
<dbReference type="GO" id="GO:0008955">
    <property type="term" value="F:peptidoglycan glycosyltransferase activity"/>
    <property type="evidence" value="ECO:0007669"/>
    <property type="project" value="UniProtKB-EC"/>
</dbReference>
<dbReference type="InterPro" id="IPR009647">
    <property type="entry name" value="PBP_C"/>
</dbReference>
<evidence type="ECO:0000313" key="16">
    <source>
        <dbReference type="EMBL" id="ADR20393.1"/>
    </source>
</evidence>
<name>E4TND6_MARTH</name>
<evidence type="ECO:0000256" key="7">
    <source>
        <dbReference type="ARBA" id="ARBA00022679"/>
    </source>
</evidence>
<dbReference type="KEGG" id="mtt:Ftrac_0386"/>
<dbReference type="GO" id="GO:0008658">
    <property type="term" value="F:penicillin binding"/>
    <property type="evidence" value="ECO:0007669"/>
    <property type="project" value="InterPro"/>
</dbReference>
<dbReference type="GO" id="GO:0004180">
    <property type="term" value="F:carboxypeptidase activity"/>
    <property type="evidence" value="ECO:0007669"/>
    <property type="project" value="UniProtKB-KW"/>
</dbReference>
<evidence type="ECO:0000256" key="6">
    <source>
        <dbReference type="ARBA" id="ARBA00022676"/>
    </source>
</evidence>
<dbReference type="InterPro" id="IPR011815">
    <property type="entry name" value="PBP_1c"/>
</dbReference>
<proteinExistence type="inferred from homology"/>
<gene>
    <name evidence="16" type="ordered locus">Ftrac_0386</name>
</gene>
<dbReference type="eggNOG" id="COG4953">
    <property type="taxonomic scope" value="Bacteria"/>
</dbReference>
<dbReference type="STRING" id="643867.Ftrac_0386"/>
<evidence type="ECO:0000256" key="8">
    <source>
        <dbReference type="ARBA" id="ARBA00022801"/>
    </source>
</evidence>
<evidence type="ECO:0000256" key="9">
    <source>
        <dbReference type="ARBA" id="ARBA00023268"/>
    </source>
</evidence>
<evidence type="ECO:0000256" key="5">
    <source>
        <dbReference type="ARBA" id="ARBA00022670"/>
    </source>
</evidence>
<keyword evidence="12" id="KW-0812">Transmembrane</keyword>
<keyword evidence="8" id="KW-0378">Hydrolase</keyword>
<keyword evidence="7 16" id="KW-0808">Transferase</keyword>
<dbReference type="EMBL" id="CP002349">
    <property type="protein sequence ID" value="ADR20393.1"/>
    <property type="molecule type" value="Genomic_DNA"/>
</dbReference>
<feature type="transmembrane region" description="Helical" evidence="12">
    <location>
        <begin position="12"/>
        <end position="32"/>
    </location>
</feature>
<evidence type="ECO:0000256" key="11">
    <source>
        <dbReference type="ARBA" id="ARBA00049902"/>
    </source>
</evidence>
<dbReference type="AlphaFoldDB" id="E4TND6"/>
<dbReference type="SUPFAM" id="SSF53955">
    <property type="entry name" value="Lysozyme-like"/>
    <property type="match status" value="1"/>
</dbReference>
<dbReference type="InterPro" id="IPR012338">
    <property type="entry name" value="Beta-lactam/transpept-like"/>
</dbReference>
<dbReference type="InterPro" id="IPR001264">
    <property type="entry name" value="Glyco_trans_51"/>
</dbReference>
<dbReference type="NCBIfam" id="TIGR02073">
    <property type="entry name" value="PBP_1c"/>
    <property type="match status" value="1"/>
</dbReference>
<keyword evidence="12" id="KW-1133">Transmembrane helix</keyword>
<dbReference type="SUPFAM" id="SSF56601">
    <property type="entry name" value="beta-lactamase/transpeptidase-like"/>
    <property type="match status" value="1"/>
</dbReference>
<keyword evidence="5" id="KW-0645">Protease</keyword>
<dbReference type="GO" id="GO:0030288">
    <property type="term" value="C:outer membrane-bounded periplasmic space"/>
    <property type="evidence" value="ECO:0007669"/>
    <property type="project" value="TreeGrafter"/>
</dbReference>
<feature type="domain" description="Penicillin-binding C-terminal" evidence="15">
    <location>
        <begin position="681"/>
        <end position="768"/>
    </location>
</feature>
<dbReference type="Pfam" id="PF00912">
    <property type="entry name" value="Transgly"/>
    <property type="match status" value="1"/>
</dbReference>
<dbReference type="Proteomes" id="UP000008720">
    <property type="component" value="Chromosome"/>
</dbReference>
<dbReference type="RefSeq" id="WP_013452544.1">
    <property type="nucleotide sequence ID" value="NC_014759.1"/>
</dbReference>
<comment type="similarity">
    <text evidence="2">In the C-terminal section; belongs to the transpeptidase family.</text>
</comment>
<evidence type="ECO:0000256" key="10">
    <source>
        <dbReference type="ARBA" id="ARBA00044770"/>
    </source>
</evidence>
<comment type="catalytic activity">
    <reaction evidence="11">
        <text>[GlcNAc-(1-&gt;4)-Mur2Ac(oyl-L-Ala-gamma-D-Glu-L-Lys-D-Ala-D-Ala)](n)-di-trans,octa-cis-undecaprenyl diphosphate + beta-D-GlcNAc-(1-&gt;4)-Mur2Ac(oyl-L-Ala-gamma-D-Glu-L-Lys-D-Ala-D-Ala)-di-trans,octa-cis-undecaprenyl diphosphate = [GlcNAc-(1-&gt;4)-Mur2Ac(oyl-L-Ala-gamma-D-Glu-L-Lys-D-Ala-D-Ala)](n+1)-di-trans,octa-cis-undecaprenyl diphosphate + di-trans,octa-cis-undecaprenyl diphosphate + H(+)</text>
        <dbReference type="Rhea" id="RHEA:23708"/>
        <dbReference type="Rhea" id="RHEA-COMP:9602"/>
        <dbReference type="Rhea" id="RHEA-COMP:9603"/>
        <dbReference type="ChEBI" id="CHEBI:15378"/>
        <dbReference type="ChEBI" id="CHEBI:58405"/>
        <dbReference type="ChEBI" id="CHEBI:60033"/>
        <dbReference type="ChEBI" id="CHEBI:78435"/>
        <dbReference type="EC" id="2.4.99.28"/>
    </reaction>
</comment>
<keyword evidence="17" id="KW-1185">Reference proteome</keyword>
<reference evidence="16 17" key="1">
    <citation type="journal article" date="2011" name="Stand. Genomic Sci.">
        <title>Complete genome sequence of Marivirga tractuosa type strain (H-43).</title>
        <authorList>
            <person name="Pagani I."/>
            <person name="Chertkov O."/>
            <person name="Lapidus A."/>
            <person name="Lucas S."/>
            <person name="Del Rio T.G."/>
            <person name="Tice H."/>
            <person name="Copeland A."/>
            <person name="Cheng J.F."/>
            <person name="Nolan M."/>
            <person name="Saunders E."/>
            <person name="Pitluck S."/>
            <person name="Held B."/>
            <person name="Goodwin L."/>
            <person name="Liolios K."/>
            <person name="Ovchinikova G."/>
            <person name="Ivanova N."/>
            <person name="Mavromatis K."/>
            <person name="Pati A."/>
            <person name="Chen A."/>
            <person name="Palaniappan K."/>
            <person name="Land M."/>
            <person name="Hauser L."/>
            <person name="Jeffries C.D."/>
            <person name="Detter J.C."/>
            <person name="Han C."/>
            <person name="Tapia R."/>
            <person name="Ngatchou-Djao O.D."/>
            <person name="Rohde M."/>
            <person name="Goker M."/>
            <person name="Spring S."/>
            <person name="Sikorski J."/>
            <person name="Woyke T."/>
            <person name="Bristow J."/>
            <person name="Eisen J.A."/>
            <person name="Markowitz V."/>
            <person name="Hugenholtz P."/>
            <person name="Klenk H.P."/>
            <person name="Kyrpides N.C."/>
        </authorList>
    </citation>
    <scope>NUCLEOTIDE SEQUENCE [LARGE SCALE GENOMIC DNA]</scope>
    <source>
        <strain evidence="17">ATCC 23168 / DSM 4126 / NBRC 15989 / NCIMB 1408 / VKM B-1430 / H-43</strain>
    </source>
</reference>
<evidence type="ECO:0000313" key="17">
    <source>
        <dbReference type="Proteomes" id="UP000008720"/>
    </source>
</evidence>
<dbReference type="InterPro" id="IPR001460">
    <property type="entry name" value="PCN-bd_Tpept"/>
</dbReference>
<evidence type="ECO:0000256" key="4">
    <source>
        <dbReference type="ARBA" id="ARBA00022645"/>
    </source>
</evidence>
<dbReference type="GO" id="GO:0006508">
    <property type="term" value="P:proteolysis"/>
    <property type="evidence" value="ECO:0007669"/>
    <property type="project" value="UniProtKB-KW"/>
</dbReference>
<dbReference type="PANTHER" id="PTHR32282:SF15">
    <property type="entry name" value="PENICILLIN-BINDING PROTEIN 1C"/>
    <property type="match status" value="1"/>
</dbReference>
<dbReference type="Gene3D" id="1.10.3810.10">
    <property type="entry name" value="Biosynthetic peptidoglycan transglycosylase-like"/>
    <property type="match status" value="1"/>
</dbReference>
<feature type="domain" description="Penicillin-binding protein transpeptidase" evidence="13">
    <location>
        <begin position="304"/>
        <end position="544"/>
    </location>
</feature>